<dbReference type="Pfam" id="PF00456">
    <property type="entry name" value="Transketolase_N"/>
    <property type="match status" value="1"/>
</dbReference>
<dbReference type="InterPro" id="IPR005474">
    <property type="entry name" value="Transketolase_N"/>
</dbReference>
<sequence>MHYESGVGHIGGNLSALDSLMITFHEFMQPSDRFILSKGHAAGALYIVLWSLGLLTDQDLSTFHKDATLLAGHPPASGLPKIDFATGSLGHGLSLAAGTALAFRLKASGGTVFCMTSDGEWQEGSTWEAFIFACHQKLANLKILVDHNGLQGFGTTEDVASMWPLQERIAGFDAQIDVISGHDPEGIRNALDRKTECPHVIIMETVKGKGVSFMENEMSWHYLPLNEALYLRAIQDLTVA</sequence>
<organism evidence="5 6">
    <name type="scientific">Rhizobium lusitanum</name>
    <dbReference type="NCBI Taxonomy" id="293958"/>
    <lineage>
        <taxon>Bacteria</taxon>
        <taxon>Pseudomonadati</taxon>
        <taxon>Pseudomonadota</taxon>
        <taxon>Alphaproteobacteria</taxon>
        <taxon>Hyphomicrobiales</taxon>
        <taxon>Rhizobiaceae</taxon>
        <taxon>Rhizobium/Agrobacterium group</taxon>
        <taxon>Rhizobium</taxon>
    </lineage>
</organism>
<dbReference type="InterPro" id="IPR029061">
    <property type="entry name" value="THDP-binding"/>
</dbReference>
<gene>
    <name evidence="5" type="ORF">GR212_04475</name>
</gene>
<accession>A0A6L9TZY4</accession>
<comment type="cofactor">
    <cofactor evidence="1">
        <name>thiamine diphosphate</name>
        <dbReference type="ChEBI" id="CHEBI:58937"/>
    </cofactor>
</comment>
<evidence type="ECO:0000313" key="6">
    <source>
        <dbReference type="Proteomes" id="UP000483035"/>
    </source>
</evidence>
<evidence type="ECO:0000256" key="3">
    <source>
        <dbReference type="ARBA" id="ARBA00023052"/>
    </source>
</evidence>
<keyword evidence="3" id="KW-0786">Thiamine pyrophosphate</keyword>
<name>A0A6L9TZY4_9HYPH</name>
<evidence type="ECO:0000259" key="4">
    <source>
        <dbReference type="Pfam" id="PF00456"/>
    </source>
</evidence>
<comment type="caution">
    <text evidence="5">The sequence shown here is derived from an EMBL/GenBank/DDBJ whole genome shotgun (WGS) entry which is preliminary data.</text>
</comment>
<dbReference type="PANTHER" id="PTHR47514">
    <property type="entry name" value="TRANSKETOLASE N-TERMINAL SECTION-RELATED"/>
    <property type="match status" value="1"/>
</dbReference>
<dbReference type="Gene3D" id="3.40.50.970">
    <property type="match status" value="1"/>
</dbReference>
<feature type="domain" description="Transketolase N-terminal" evidence="4">
    <location>
        <begin position="31"/>
        <end position="227"/>
    </location>
</feature>
<dbReference type="AlphaFoldDB" id="A0A6L9TZY4"/>
<protein>
    <submittedName>
        <fullName evidence="5">Transketolase</fullName>
    </submittedName>
</protein>
<proteinExistence type="inferred from homology"/>
<evidence type="ECO:0000256" key="1">
    <source>
        <dbReference type="ARBA" id="ARBA00001964"/>
    </source>
</evidence>
<dbReference type="EMBL" id="WUEY01000002">
    <property type="protein sequence ID" value="NEI68819.1"/>
    <property type="molecule type" value="Genomic_DNA"/>
</dbReference>
<reference evidence="5 6" key="1">
    <citation type="submission" date="2019-12" db="EMBL/GenBank/DDBJ databases">
        <title>Rhizobium genotypes associated with high levels of biological nitrogen fixation by grain legumes in a temperate-maritime cropping system.</title>
        <authorList>
            <person name="Maluk M."/>
            <person name="Francesc Ferrando Molina F."/>
            <person name="Lopez Del Egido L."/>
            <person name="Lafos M."/>
            <person name="Langarica-Fuentes A."/>
            <person name="Gebre Yohannes G."/>
            <person name="Young M.W."/>
            <person name="Martin P."/>
            <person name="Gantlett R."/>
            <person name="Kenicer G."/>
            <person name="Hawes C."/>
            <person name="Begg G.S."/>
            <person name="Quilliam R.S."/>
            <person name="Squire G.R."/>
            <person name="Poole P.S."/>
            <person name="Young P.W."/>
            <person name="Iannetta P.M."/>
            <person name="James E.K."/>
        </authorList>
    </citation>
    <scope>NUCLEOTIDE SEQUENCE [LARGE SCALE GENOMIC DNA]</scope>
    <source>
        <strain evidence="5 6">JHI1118</strain>
    </source>
</reference>
<evidence type="ECO:0000256" key="2">
    <source>
        <dbReference type="ARBA" id="ARBA00007131"/>
    </source>
</evidence>
<dbReference type="PANTHER" id="PTHR47514:SF1">
    <property type="entry name" value="TRANSKETOLASE N-TERMINAL SECTION-RELATED"/>
    <property type="match status" value="1"/>
</dbReference>
<dbReference type="Proteomes" id="UP000483035">
    <property type="component" value="Unassembled WGS sequence"/>
</dbReference>
<evidence type="ECO:0000313" key="5">
    <source>
        <dbReference type="EMBL" id="NEI68819.1"/>
    </source>
</evidence>
<comment type="similarity">
    <text evidence="2">Belongs to the transketolase family.</text>
</comment>
<dbReference type="SUPFAM" id="SSF52518">
    <property type="entry name" value="Thiamin diphosphate-binding fold (THDP-binding)"/>
    <property type="match status" value="1"/>
</dbReference>